<protein>
    <recommendedName>
        <fullName evidence="4">Small ribosomal subunit protein eS1</fullName>
    </recommendedName>
</protein>
<dbReference type="InterPro" id="IPR027500">
    <property type="entry name" value="Ribosomal_eS1_euk"/>
</dbReference>
<evidence type="ECO:0000256" key="1">
    <source>
        <dbReference type="ARBA" id="ARBA00022490"/>
    </source>
</evidence>
<keyword evidence="3 4" id="KW-0687">Ribonucleoprotein</keyword>
<evidence type="ECO:0000313" key="8">
    <source>
        <dbReference type="Proteomes" id="UP001059546"/>
    </source>
</evidence>
<evidence type="ECO:0000256" key="5">
    <source>
        <dbReference type="SAM" id="MobiDB-lite"/>
    </source>
</evidence>
<feature type="region of interest" description="Disordered" evidence="5">
    <location>
        <begin position="1"/>
        <end position="21"/>
    </location>
</feature>
<keyword evidence="1 4" id="KW-0963">Cytoplasm</keyword>
<comment type="subunit">
    <text evidence="4">Component of the small ribosomal subunit. Mature ribosomes consist of a small (40S) and a large (60S) subunit. The 40S subunit contains about 33 different proteins and 1 molecule of RNA (18S). The 60S subunit contains about 49 different proteins and 3 molecules of RNA (25S, 5.8S and 5S).</text>
</comment>
<gene>
    <name evidence="4" type="primary">RPS1</name>
    <name evidence="6" type="ORF">GPU96_05g08550</name>
    <name evidence="7" type="ORF">PFJ87_05g00410</name>
</gene>
<name>A0A9Q9F9A8_ENCHE</name>
<dbReference type="Proteomes" id="UP001059546">
    <property type="component" value="Chromosome V"/>
</dbReference>
<organism evidence="6 8">
    <name type="scientific">Encephalitozoon hellem</name>
    <name type="common">Microsporidian parasite</name>
    <dbReference type="NCBI Taxonomy" id="27973"/>
    <lineage>
        <taxon>Eukaryota</taxon>
        <taxon>Fungi</taxon>
        <taxon>Fungi incertae sedis</taxon>
        <taxon>Microsporidia</taxon>
        <taxon>Unikaryonidae</taxon>
        <taxon>Encephalitozoon</taxon>
    </lineage>
</organism>
<dbReference type="Proteomes" id="UP001217963">
    <property type="component" value="Chromosome V"/>
</dbReference>
<dbReference type="Pfam" id="PF01015">
    <property type="entry name" value="Ribosomal_S3Ae"/>
    <property type="match status" value="1"/>
</dbReference>
<evidence type="ECO:0000313" key="6">
    <source>
        <dbReference type="EMBL" id="UTX43116.1"/>
    </source>
</evidence>
<keyword evidence="9" id="KW-1185">Reference proteome</keyword>
<evidence type="ECO:0000313" key="7">
    <source>
        <dbReference type="EMBL" id="WEL38573.1"/>
    </source>
</evidence>
<accession>A0A9Q9F9A8</accession>
<dbReference type="HAMAP" id="MF_03122">
    <property type="entry name" value="Ribosomal_eS1_euk"/>
    <property type="match status" value="1"/>
</dbReference>
<evidence type="ECO:0000256" key="2">
    <source>
        <dbReference type="ARBA" id="ARBA00022980"/>
    </source>
</evidence>
<dbReference type="SMART" id="SM01397">
    <property type="entry name" value="Ribosomal_S3Ae"/>
    <property type="match status" value="1"/>
</dbReference>
<evidence type="ECO:0000256" key="4">
    <source>
        <dbReference type="HAMAP-Rule" id="MF_03122"/>
    </source>
</evidence>
<sequence length="239" mass="27032">MAIQPPGSYPQNSKKGKAKKKTGQDAFARKEWYNLRSPSIFPNNINGKTLVAKSSGKNAYMKIIGRRYDVNHADLTKNNDVAHRKFIFKIGEVKGADCIGFFDGMELTSDKHKAMIKKWHSLIEAEKDIVAKDQSVFRVFVMAVTKRPHGYTKKTCYVKHSDEKRIRKIMFNVIEEELGGRSVDDIMNKLANETVGKRIEELGSEIFPLQSCCVRKVKTIKSYQTASIAQQGEVKAEAN</sequence>
<feature type="modified residue" description="N-acetylalanine; partial" evidence="4">
    <location>
        <position position="2"/>
    </location>
</feature>
<proteinExistence type="inferred from homology"/>
<dbReference type="EMBL" id="CP119066">
    <property type="protein sequence ID" value="WEL38573.1"/>
    <property type="molecule type" value="Genomic_DNA"/>
</dbReference>
<evidence type="ECO:0000313" key="9">
    <source>
        <dbReference type="Proteomes" id="UP001217963"/>
    </source>
</evidence>
<dbReference type="GO" id="GO:0006412">
    <property type="term" value="P:translation"/>
    <property type="evidence" value="ECO:0007669"/>
    <property type="project" value="UniProtKB-UniRule"/>
</dbReference>
<comment type="similarity">
    <text evidence="4">Belongs to the eukaryotic ribosomal protein eS1 family.</text>
</comment>
<comment type="subcellular location">
    <subcellularLocation>
        <location evidence="4">Cytoplasm</location>
    </subcellularLocation>
</comment>
<keyword evidence="4" id="KW-0007">Acetylation</keyword>
<reference evidence="6" key="1">
    <citation type="submission" date="2021-05" db="EMBL/GenBank/DDBJ databases">
        <title>Encephalitozoon hellem ATCC 50604 Complete Genome.</title>
        <authorList>
            <person name="Mascarenhas dos Santos A.C."/>
            <person name="Julian A.T."/>
            <person name="Pombert J.-F."/>
        </authorList>
    </citation>
    <scope>NUCLEOTIDE SEQUENCE</scope>
    <source>
        <strain evidence="6">ATCC 50604</strain>
    </source>
</reference>
<dbReference type="GO" id="GO:0003735">
    <property type="term" value="F:structural constituent of ribosome"/>
    <property type="evidence" value="ECO:0007669"/>
    <property type="project" value="UniProtKB-UniRule"/>
</dbReference>
<dbReference type="PANTHER" id="PTHR11830">
    <property type="entry name" value="40S RIBOSOMAL PROTEIN S3A"/>
    <property type="match status" value="1"/>
</dbReference>
<reference evidence="7 9" key="2">
    <citation type="submission" date="2023-02" db="EMBL/GenBank/DDBJ databases">
        <title>Encephalitozoon hellem ATCC 50451 complete genome.</title>
        <authorList>
            <person name="Mascarenhas dos Santos A.C."/>
            <person name="Julian A.T."/>
            <person name="Pombert J.-F."/>
        </authorList>
    </citation>
    <scope>NUCLEOTIDE SEQUENCE [LARGE SCALE GENOMIC DNA]</scope>
    <source>
        <strain evidence="7 9">ATCC 50451</strain>
    </source>
</reference>
<dbReference type="InterPro" id="IPR001593">
    <property type="entry name" value="Ribosomal_eS1"/>
</dbReference>
<dbReference type="OrthoDB" id="9834376at2759"/>
<dbReference type="GO" id="GO:0022627">
    <property type="term" value="C:cytosolic small ribosomal subunit"/>
    <property type="evidence" value="ECO:0007669"/>
    <property type="project" value="UniProtKB-UniRule"/>
</dbReference>
<dbReference type="AlphaFoldDB" id="A0A9Q9F9A8"/>
<keyword evidence="2 4" id="KW-0689">Ribosomal protein</keyword>
<dbReference type="EMBL" id="CP075151">
    <property type="protein sequence ID" value="UTX43116.1"/>
    <property type="molecule type" value="Genomic_DNA"/>
</dbReference>
<feature type="initiator methionine" description="Removed" evidence="4">
    <location>
        <position position="1"/>
    </location>
</feature>
<evidence type="ECO:0000256" key="3">
    <source>
        <dbReference type="ARBA" id="ARBA00023274"/>
    </source>
</evidence>